<reference evidence="2 3" key="1">
    <citation type="journal article" date="2005" name="DNA Res.">
        <title>Complete genome sequence of the facultative anaerobic magnetotactic bacterium Magnetospirillum sp. strain AMB-1.</title>
        <authorList>
            <person name="Matsunaga T."/>
            <person name="Okamura Y."/>
            <person name="Fukuda Y."/>
            <person name="Wahyudi A.T."/>
            <person name="Murase Y."/>
            <person name="Takeyama H."/>
        </authorList>
    </citation>
    <scope>NUCLEOTIDE SEQUENCE [LARGE SCALE GENOMIC DNA]</scope>
    <source>
        <strain evidence="3">ATCC 700264 / AMB-1</strain>
    </source>
</reference>
<gene>
    <name evidence="2" type="ordered locus">amb1633</name>
</gene>
<dbReference type="HOGENOM" id="CLU_1119109_0_0_5"/>
<proteinExistence type="predicted"/>
<dbReference type="KEGG" id="mag:amb1633"/>
<organism evidence="2 3">
    <name type="scientific">Paramagnetospirillum magneticum (strain ATCC 700264 / AMB-1)</name>
    <name type="common">Magnetospirillum magneticum</name>
    <dbReference type="NCBI Taxonomy" id="342108"/>
    <lineage>
        <taxon>Bacteria</taxon>
        <taxon>Pseudomonadati</taxon>
        <taxon>Pseudomonadota</taxon>
        <taxon>Alphaproteobacteria</taxon>
        <taxon>Rhodospirillales</taxon>
        <taxon>Magnetospirillaceae</taxon>
        <taxon>Paramagnetospirillum</taxon>
    </lineage>
</organism>
<dbReference type="EMBL" id="AP007255">
    <property type="protein sequence ID" value="BAE50437.1"/>
    <property type="molecule type" value="Genomic_DNA"/>
</dbReference>
<sequence length="209" mass="23716">MVGSTHADADNAYRAIVKMVSDNNVPPSYLHLHVYDDEDDYVTSVLSAKDREIEDHLGDLEAALDEIEKLRAENRKIAALQAEVARLKGENNRLLAQIADTQSGTHEVQELEAYRREDGEPLAAVKREMRKIIPIKFGWKTVFWHLLAARGLSKAKGTVYAWLSGRSRMPPAVLDIIRSEADRLAAAGVERFENEWRAMQRGYLYGYNY</sequence>
<dbReference type="AlphaFoldDB" id="Q2W6T8"/>
<evidence type="ECO:0000313" key="2">
    <source>
        <dbReference type="EMBL" id="BAE50437.1"/>
    </source>
</evidence>
<evidence type="ECO:0000313" key="3">
    <source>
        <dbReference type="Proteomes" id="UP000007058"/>
    </source>
</evidence>
<protein>
    <submittedName>
        <fullName evidence="2">Uncharacterized protein</fullName>
    </submittedName>
</protein>
<name>Q2W6T8_PARM1</name>
<keyword evidence="3" id="KW-1185">Reference proteome</keyword>
<accession>Q2W6T8</accession>
<evidence type="ECO:0000256" key="1">
    <source>
        <dbReference type="SAM" id="Coils"/>
    </source>
</evidence>
<keyword evidence="1" id="KW-0175">Coiled coil</keyword>
<feature type="coiled-coil region" evidence="1">
    <location>
        <begin position="53"/>
        <end position="97"/>
    </location>
</feature>
<dbReference type="Proteomes" id="UP000007058">
    <property type="component" value="Chromosome"/>
</dbReference>